<reference evidence="1 2" key="1">
    <citation type="journal article" date="2007" name="Proc. Natl. Acad. Sci. U.S.A.">
        <title>Genome sequencing and comparative analysis of Saccharomyces cerevisiae strain YJM789.</title>
        <authorList>
            <person name="Wei W."/>
            <person name="McCusker J.H."/>
            <person name="Hyman R.W."/>
            <person name="Jones T."/>
            <person name="Ning Y."/>
            <person name="Cao Z."/>
            <person name="Gu Z."/>
            <person name="Bruno D."/>
            <person name="Miranda M."/>
            <person name="Nguyen M."/>
            <person name="Wilhelmy J."/>
            <person name="Komp C."/>
            <person name="Tamse R."/>
            <person name="Wang X."/>
            <person name="Jia P."/>
            <person name="Luedi P."/>
            <person name="Oefner P.J."/>
            <person name="David L."/>
            <person name="Dietrich F.S."/>
            <person name="Li Y."/>
            <person name="Davis R.W."/>
            <person name="Steinmetz L.M."/>
        </authorList>
    </citation>
    <scope>NUCLEOTIDE SEQUENCE [LARGE SCALE GENOMIC DNA]</scope>
    <source>
        <strain evidence="1 2">YJM789</strain>
    </source>
</reference>
<accession>A6ZLN4</accession>
<dbReference type="Proteomes" id="UP000007060">
    <property type="component" value="Unassembled WGS sequence"/>
</dbReference>
<evidence type="ECO:0000313" key="2">
    <source>
        <dbReference type="Proteomes" id="UP000007060"/>
    </source>
</evidence>
<gene>
    <name evidence="1" type="ORF">SCY_0504</name>
</gene>
<evidence type="ECO:0000313" key="1">
    <source>
        <dbReference type="EMBL" id="EDN64903.1"/>
    </source>
</evidence>
<organism evidence="1 2">
    <name type="scientific">Saccharomyces cerevisiae (strain YJM789)</name>
    <name type="common">Baker's yeast</name>
    <dbReference type="NCBI Taxonomy" id="307796"/>
    <lineage>
        <taxon>Eukaryota</taxon>
        <taxon>Fungi</taxon>
        <taxon>Dikarya</taxon>
        <taxon>Ascomycota</taxon>
        <taxon>Saccharomycotina</taxon>
        <taxon>Saccharomycetes</taxon>
        <taxon>Saccharomycetales</taxon>
        <taxon>Saccharomycetaceae</taxon>
        <taxon>Saccharomyces</taxon>
    </lineage>
</organism>
<dbReference type="HOGENOM" id="CLU_3320277_0_0_1"/>
<sequence>MKVLDDWFSRKFSKAVHGNNHGTISLSTLSYIRVHKLVK</sequence>
<dbReference type="EMBL" id="AAFW02000011">
    <property type="protein sequence ID" value="EDN64903.1"/>
    <property type="molecule type" value="Genomic_DNA"/>
</dbReference>
<comment type="caution">
    <text evidence="1">The sequence shown here is derived from an EMBL/GenBank/DDBJ whole genome shotgun (WGS) entry which is preliminary data.</text>
</comment>
<dbReference type="AlphaFoldDB" id="A6ZLN4"/>
<name>A6ZLN4_YEAS7</name>
<protein>
    <submittedName>
        <fullName evidence="1">Conserved protein</fullName>
    </submittedName>
</protein>
<proteinExistence type="predicted"/>